<evidence type="ECO:0000313" key="3">
    <source>
        <dbReference type="Proteomes" id="UP001652628"/>
    </source>
</evidence>
<dbReference type="InterPro" id="IPR036397">
    <property type="entry name" value="RNaseH_sf"/>
</dbReference>
<dbReference type="Gene3D" id="2.40.70.10">
    <property type="entry name" value="Acid Proteases"/>
    <property type="match status" value="1"/>
</dbReference>
<dbReference type="InterPro" id="IPR001584">
    <property type="entry name" value="Integrase_cat-core"/>
</dbReference>
<dbReference type="Pfam" id="PF22936">
    <property type="entry name" value="Pol_BBD"/>
    <property type="match status" value="1"/>
</dbReference>
<dbReference type="Gene3D" id="3.10.10.10">
    <property type="entry name" value="HIV Type 1 Reverse Transcriptase, subunit A, domain 1"/>
    <property type="match status" value="1"/>
</dbReference>
<protein>
    <recommendedName>
        <fullName evidence="2">Integrase catalytic domain-containing protein</fullName>
    </recommendedName>
</protein>
<evidence type="ECO:0000256" key="1">
    <source>
        <dbReference type="ARBA" id="ARBA00022750"/>
    </source>
</evidence>
<dbReference type="GeneID" id="139354308"/>
<keyword evidence="1" id="KW-0378">Hydrolase</keyword>
<sequence length="1697" mass="192356">MATAATAQAERSFAFMLRNATSNSKSSEAEFILDSGASDHLINDTALFSEYKCLQSNVAIGIAKRGEFIYATAKGVVNLNSCGNKITLQNVLYYKDIPHNLLSVKKMQDAGMIIDFNPEGVKVSKNGKLAFNGILECTIASDVHMRIVIEWSSAANATPGTTASAWALMMIWQCDCENIIRDVVTEVVPTMPMSFHKPQASSSPTQGNGLAKLPYNPSYQASPLEHVNKNTQSASTTVTTTSMAVGGISALSEKPAQTSCGLSNLTSHGPSPVKQQLIRPKEAEAAGSLLVGPDAANKIILTSGIPTPSQIAARQAIPRELPAFDGNPQAWPLFYSSFQTSTEIAGYTNAENLMRLQSSLRETAVPVVKVFSEWMYTIAEAASQVSSPLYFGRSERLNYHSASEEPLRFRGKCVICDAGDHKIQTCPNFSAMNTTERWDVSRTHHLCLNCLNKHRSQCLSRKTCNINNCRERHHPLLHAEQLYRSEHPRQPTAPELESGHILAHRHADQTNFRIVPIKIDYKTQQINTFAFLDEGSSVTLIKETIFQQLGVTGVPHPLCLKWTDNTTRVEETSKTATLRVINTQNGAKFKLRDVRSVRSLNLPIQSANMEELAMKFPYRIGLPITSYANVLPTIIVGADNWNLAVPLRIREGAWRQPIASKTRLGWTLQIPPSKRSNAEGHVNIHECRCYEADTALHEAIKQTFAVETPRRAHLYSEADSRALAIMNSTAKFEDGRFEIGLLWKSENAALPDSYPNALRRLKCLQRKFIKEPALKIQTQKEIDNLVQKKYARKLSATEILEEHARVWYLPTFIITNPNKPNRVRLVWDAAAQSGGQSLNDFIHAGPDLLKPLVDLLISFRAGKVAIIGDIAEMFHQIRVKPEDAHVQRFLWYDQDDELHHPSVYTMEALTFGINCAPCIAHFIRDRNADRFQQQYPAAAQAVKNYHYVDDFIYSGNNNKEVIEIATQVRHIHAAGGFYIRNWASNSKTVLGKLGGESSSTEVEITTAEKVLGLYWITETDDLTFIFKFSRLKRDIWTENDAPSKRELLQVLMSMYDPLGLIACYTIKLKILLQEVWRTPTDWDDCIPESLLPRWNRWKQALTLIATVKIPRCFFRTNEDIHDVQLHTFVDASELAYAAVSYLCIQQGNSVHLSLLAAKTKVAPLSPLSIPRMELQAAVTGAKLSQSIQTNSRLSINSHHYWTDSKTVLKWLRMDPRKFQQYVMHRVGEVLELTNVDQWHWVPSDLNPADIATKTSSFTSMHKWFDGPEYLLQERSRWPTCTDLGAPTNIEMKQVFFVATTPLDPIVNVEHFSDWRRLYRAVATFILYIEKLKATARKTPPITSINAEMIHRAQTTLIRYAQVSEFRKEICLLSKDDDQLLRIRGRAENLCPQQQIVLPYGHYVTRLIVNWYHRQMHHTMHEACINRIRGIYYIPRLRVLYKSARRACQRCRNDNASPKPPLMAQLPIARVAAYQRPFTYVGIDYFGPILVTVGRRKEKRWGVIFTCLTVRAVHLEIAHSLDASSCIMCIRNFFNRRGTPREIFTDNGTNFKASEKVICEELQRVDFDEVYRSFDTIKWSFNPPAAPHMGEAWERLIGSIKRVLSAICPAMKFTSESLQSALWEIEFIINSRPLTFVSLDNNDDEAITPNHLLLGSVSGYKPIFDNNLSVRCMWQSTELFADHFWKRWVREYVPDLAR</sequence>
<evidence type="ECO:0000313" key="4">
    <source>
        <dbReference type="RefSeq" id="XP_070854630.1"/>
    </source>
</evidence>
<dbReference type="SUPFAM" id="SSF56672">
    <property type="entry name" value="DNA/RNA polymerases"/>
    <property type="match status" value="1"/>
</dbReference>
<keyword evidence="1" id="KW-0064">Aspartyl protease</keyword>
<keyword evidence="3" id="KW-1185">Reference proteome</keyword>
<name>A0ABM4TXD7_DROSZ</name>
<dbReference type="InterPro" id="IPR054722">
    <property type="entry name" value="PolX-like_BBD"/>
</dbReference>
<organism evidence="3 4">
    <name type="scientific">Drosophila suzukii</name>
    <name type="common">Spotted-wing drosophila fruit fly</name>
    <dbReference type="NCBI Taxonomy" id="28584"/>
    <lineage>
        <taxon>Eukaryota</taxon>
        <taxon>Metazoa</taxon>
        <taxon>Ecdysozoa</taxon>
        <taxon>Arthropoda</taxon>
        <taxon>Hexapoda</taxon>
        <taxon>Insecta</taxon>
        <taxon>Pterygota</taxon>
        <taxon>Neoptera</taxon>
        <taxon>Endopterygota</taxon>
        <taxon>Diptera</taxon>
        <taxon>Brachycera</taxon>
        <taxon>Muscomorpha</taxon>
        <taxon>Ephydroidea</taxon>
        <taxon>Drosophilidae</taxon>
        <taxon>Drosophila</taxon>
        <taxon>Sophophora</taxon>
    </lineage>
</organism>
<dbReference type="PANTHER" id="PTHR47331:SF4">
    <property type="entry name" value="PEPTIDASE S1 DOMAIN-CONTAINING PROTEIN"/>
    <property type="match status" value="1"/>
</dbReference>
<dbReference type="Proteomes" id="UP001652628">
    <property type="component" value="Chromosome 2"/>
</dbReference>
<accession>A0ABM4TXD7</accession>
<dbReference type="Pfam" id="PF05380">
    <property type="entry name" value="Peptidase_A17"/>
    <property type="match status" value="1"/>
</dbReference>
<dbReference type="Gene3D" id="3.30.420.10">
    <property type="entry name" value="Ribonuclease H-like superfamily/Ribonuclease H"/>
    <property type="match status" value="1"/>
</dbReference>
<dbReference type="InterPro" id="IPR043502">
    <property type="entry name" value="DNA/RNA_pol_sf"/>
</dbReference>
<feature type="domain" description="Integrase catalytic" evidence="2">
    <location>
        <begin position="1472"/>
        <end position="1656"/>
    </location>
</feature>
<dbReference type="PROSITE" id="PS50994">
    <property type="entry name" value="INTEGRASE"/>
    <property type="match status" value="1"/>
</dbReference>
<dbReference type="InterPro" id="IPR008042">
    <property type="entry name" value="Retrotrans_Pao"/>
</dbReference>
<dbReference type="Gene3D" id="3.30.70.270">
    <property type="match status" value="1"/>
</dbReference>
<evidence type="ECO:0000259" key="2">
    <source>
        <dbReference type="PROSITE" id="PS50994"/>
    </source>
</evidence>
<dbReference type="SUPFAM" id="SSF53098">
    <property type="entry name" value="Ribonuclease H-like"/>
    <property type="match status" value="1"/>
</dbReference>
<gene>
    <name evidence="4" type="primary">LOC139354308</name>
</gene>
<dbReference type="InterPro" id="IPR021109">
    <property type="entry name" value="Peptidase_aspartic_dom_sf"/>
</dbReference>
<dbReference type="InterPro" id="IPR043128">
    <property type="entry name" value="Rev_trsase/Diguanyl_cyclase"/>
</dbReference>
<dbReference type="RefSeq" id="XP_070854630.1">
    <property type="nucleotide sequence ID" value="XM_070998529.1"/>
</dbReference>
<dbReference type="PANTHER" id="PTHR47331">
    <property type="entry name" value="PHD-TYPE DOMAIN-CONTAINING PROTEIN"/>
    <property type="match status" value="1"/>
</dbReference>
<reference evidence="4" key="1">
    <citation type="submission" date="2025-08" db="UniProtKB">
        <authorList>
            <consortium name="RefSeq"/>
        </authorList>
    </citation>
    <scope>IDENTIFICATION</scope>
</reference>
<dbReference type="InterPro" id="IPR012337">
    <property type="entry name" value="RNaseH-like_sf"/>
</dbReference>
<keyword evidence="1" id="KW-0645">Protease</keyword>
<proteinExistence type="predicted"/>